<dbReference type="OrthoDB" id="1908269at2759"/>
<feature type="transmembrane region" description="Helical" evidence="2">
    <location>
        <begin position="174"/>
        <end position="199"/>
    </location>
</feature>
<keyword evidence="3" id="KW-1185">Reference proteome</keyword>
<dbReference type="PANTHER" id="PTHR37222">
    <property type="entry name" value="OS02G0718000 PROTEIN"/>
    <property type="match status" value="1"/>
</dbReference>
<evidence type="ECO:0000313" key="3">
    <source>
        <dbReference type="Proteomes" id="UP000504607"/>
    </source>
</evidence>
<name>A0A6I9RL58_ELAGV</name>
<evidence type="ECO:0000313" key="4">
    <source>
        <dbReference type="RefSeq" id="XP_010928498.1"/>
    </source>
</evidence>
<gene>
    <name evidence="4" type="primary">LOC105050247</name>
</gene>
<keyword evidence="2" id="KW-0472">Membrane</keyword>
<keyword evidence="2" id="KW-1133">Transmembrane helix</keyword>
<dbReference type="RefSeq" id="XP_010928498.1">
    <property type="nucleotide sequence ID" value="XM_010930196.3"/>
</dbReference>
<dbReference type="KEGG" id="egu:105050247"/>
<feature type="transmembrane region" description="Helical" evidence="2">
    <location>
        <begin position="264"/>
        <end position="283"/>
    </location>
</feature>
<reference evidence="4" key="1">
    <citation type="submission" date="2025-08" db="UniProtKB">
        <authorList>
            <consortium name="RefSeq"/>
        </authorList>
    </citation>
    <scope>IDENTIFICATION</scope>
</reference>
<evidence type="ECO:0000256" key="2">
    <source>
        <dbReference type="SAM" id="Phobius"/>
    </source>
</evidence>
<keyword evidence="2" id="KW-0812">Transmembrane</keyword>
<dbReference type="InParanoid" id="A0A6I9RL58"/>
<organism evidence="3 4">
    <name type="scientific">Elaeis guineensis var. tenera</name>
    <name type="common">Oil palm</name>
    <dbReference type="NCBI Taxonomy" id="51953"/>
    <lineage>
        <taxon>Eukaryota</taxon>
        <taxon>Viridiplantae</taxon>
        <taxon>Streptophyta</taxon>
        <taxon>Embryophyta</taxon>
        <taxon>Tracheophyta</taxon>
        <taxon>Spermatophyta</taxon>
        <taxon>Magnoliopsida</taxon>
        <taxon>Liliopsida</taxon>
        <taxon>Arecaceae</taxon>
        <taxon>Arecoideae</taxon>
        <taxon>Cocoseae</taxon>
        <taxon>Elaeidinae</taxon>
        <taxon>Elaeis</taxon>
    </lineage>
</organism>
<dbReference type="AlphaFoldDB" id="A0A6I9RL58"/>
<feature type="transmembrane region" description="Helical" evidence="2">
    <location>
        <begin position="205"/>
        <end position="222"/>
    </location>
</feature>
<proteinExistence type="predicted"/>
<dbReference type="PANTHER" id="PTHR37222:SF1">
    <property type="entry name" value="OS02G0718000 PROTEIN"/>
    <property type="match status" value="1"/>
</dbReference>
<evidence type="ECO:0000256" key="1">
    <source>
        <dbReference type="SAM" id="MobiDB-lite"/>
    </source>
</evidence>
<dbReference type="Proteomes" id="UP000504607">
    <property type="component" value="Chromosome 8"/>
</dbReference>
<feature type="region of interest" description="Disordered" evidence="1">
    <location>
        <begin position="105"/>
        <end position="159"/>
    </location>
</feature>
<sequence>MASSLSRRLTSKLLLPNPKNRNLTSFTALFPPNSPLRTLSKPIPIPSDLTLLSSDSPNPNPSFLQSYPISPKIPNLALTKPDSLVVSINTSIYLLKSHSDLSKIGTFEQSSSPNRRPTTRNFSSISPQSSSDAGKPHQSPEFQHQEITGPTVERDDSDLANETRQVLDSLRKSIYDLSTTLALLGVAHLGLGAWIAYAVRPPEEVSIQGLMAFAFPFSLAFLMRRSLKPITFFRRMEEQGRLRILTLALQASKSLNLLFLRVRVVSTCCILGISAGCLVTIWLR</sequence>
<accession>A0A6I9RL58</accession>
<protein>
    <submittedName>
        <fullName evidence="4">Uncharacterized protein LOC105050247</fullName>
    </submittedName>
</protein>
<dbReference type="FunCoup" id="A0A6I9RL58">
    <property type="interactions" value="2215"/>
</dbReference>
<feature type="compositionally biased region" description="Polar residues" evidence="1">
    <location>
        <begin position="107"/>
        <end position="132"/>
    </location>
</feature>
<dbReference type="GeneID" id="105050247"/>